<evidence type="ECO:0000313" key="2">
    <source>
        <dbReference type="Proteomes" id="UP001148737"/>
    </source>
</evidence>
<organism evidence="1 2">
    <name type="scientific">Lecanicillium saksenae</name>
    <dbReference type="NCBI Taxonomy" id="468837"/>
    <lineage>
        <taxon>Eukaryota</taxon>
        <taxon>Fungi</taxon>
        <taxon>Dikarya</taxon>
        <taxon>Ascomycota</taxon>
        <taxon>Pezizomycotina</taxon>
        <taxon>Sordariomycetes</taxon>
        <taxon>Hypocreomycetidae</taxon>
        <taxon>Hypocreales</taxon>
        <taxon>Cordycipitaceae</taxon>
        <taxon>Lecanicillium</taxon>
    </lineage>
</organism>
<gene>
    <name evidence="1" type="ORF">NLG97_g5208</name>
</gene>
<sequence>MFGTVSFLPPIIANEGQFKACGSNREDVDKSRQQQVTRAQRGHRQRQKSYMDALEEEVRRLRVETANLAEAAVYWRRYAAMQLMERKCPDERRRERCVLSPGLFLWRVPPADPWLDCLQASTPTISRLTRADAHVPALLKNFLDNIIPTLEITEAAQCGYEKFVMPLAIHHEMVISAYLAASASHLQLYSAGTWAMHNPKYRLAAIAGLGEAARENAPEASHILHALTAILGLMIADMISCNKEHRGFLRLAQFWSDKPCYWRPGAHETLARHFLLDQIQMYGIGDECHAMINDETFTIKITLTQRLCRLKTLVYPAYEYELSPAQASVYPDSSAHTCPSDEAVLFKAKTPNWSSAMSADSSPSSSIIFPSLSLNMLVPENRISLPELGTGRLPTGKSKKASPVCVPPPNQRATT</sequence>
<accession>A0ACC1QT58</accession>
<evidence type="ECO:0000313" key="1">
    <source>
        <dbReference type="EMBL" id="KAJ3492693.1"/>
    </source>
</evidence>
<dbReference type="Proteomes" id="UP001148737">
    <property type="component" value="Unassembled WGS sequence"/>
</dbReference>
<proteinExistence type="predicted"/>
<dbReference type="EMBL" id="JANAKD010000569">
    <property type="protein sequence ID" value="KAJ3492693.1"/>
    <property type="molecule type" value="Genomic_DNA"/>
</dbReference>
<comment type="caution">
    <text evidence="1">The sequence shown here is derived from an EMBL/GenBank/DDBJ whole genome shotgun (WGS) entry which is preliminary data.</text>
</comment>
<reference evidence="1" key="1">
    <citation type="submission" date="2022-07" db="EMBL/GenBank/DDBJ databases">
        <title>Genome Sequence of Lecanicillium saksenae.</title>
        <authorList>
            <person name="Buettner E."/>
        </authorList>
    </citation>
    <scope>NUCLEOTIDE SEQUENCE</scope>
    <source>
        <strain evidence="1">VT-O1</strain>
    </source>
</reference>
<keyword evidence="2" id="KW-1185">Reference proteome</keyword>
<name>A0ACC1QT58_9HYPO</name>
<protein>
    <submittedName>
        <fullName evidence="1">Uncharacterized protein</fullName>
    </submittedName>
</protein>